<dbReference type="Proteomes" id="UP000267606">
    <property type="component" value="Unassembled WGS sequence"/>
</dbReference>
<reference evidence="1 2" key="2">
    <citation type="submission" date="2018-11" db="EMBL/GenBank/DDBJ databases">
        <authorList>
            <consortium name="Pathogen Informatics"/>
        </authorList>
    </citation>
    <scope>NUCLEOTIDE SEQUENCE [LARGE SCALE GENOMIC DNA]</scope>
</reference>
<gene>
    <name evidence="1" type="ORF">OFLC_LOCUS9634</name>
</gene>
<organism evidence="3">
    <name type="scientific">Onchocerca flexuosa</name>
    <dbReference type="NCBI Taxonomy" id="387005"/>
    <lineage>
        <taxon>Eukaryota</taxon>
        <taxon>Metazoa</taxon>
        <taxon>Ecdysozoa</taxon>
        <taxon>Nematoda</taxon>
        <taxon>Chromadorea</taxon>
        <taxon>Rhabditida</taxon>
        <taxon>Spirurina</taxon>
        <taxon>Spiruromorpha</taxon>
        <taxon>Filarioidea</taxon>
        <taxon>Onchocercidae</taxon>
        <taxon>Onchocerca</taxon>
    </lineage>
</organism>
<protein>
    <submittedName>
        <fullName evidence="1 3">Uncharacterized protein</fullName>
    </submittedName>
</protein>
<reference evidence="3" key="1">
    <citation type="submission" date="2016-06" db="UniProtKB">
        <authorList>
            <consortium name="WormBaseParasite"/>
        </authorList>
    </citation>
    <scope>IDENTIFICATION</scope>
</reference>
<dbReference type="EMBL" id="UZAJ01012029">
    <property type="protein sequence ID" value="VDO62044.1"/>
    <property type="molecule type" value="Genomic_DNA"/>
</dbReference>
<proteinExistence type="predicted"/>
<evidence type="ECO:0000313" key="1">
    <source>
        <dbReference type="EMBL" id="VDO62044.1"/>
    </source>
</evidence>
<evidence type="ECO:0000313" key="2">
    <source>
        <dbReference type="Proteomes" id="UP000267606"/>
    </source>
</evidence>
<name>A0A183HQ74_9BILA</name>
<evidence type="ECO:0000313" key="3">
    <source>
        <dbReference type="WBParaSite" id="OFLC_0000963501-mRNA-1"/>
    </source>
</evidence>
<keyword evidence="2" id="KW-1185">Reference proteome</keyword>
<sequence length="56" mass="6213">MMIILDGNHSIEVAQRGDSVNGVTVMNEPEQQRSDDATIIGMQAKTGLLLEYYFVI</sequence>
<dbReference type="AlphaFoldDB" id="A0A183HQ74"/>
<accession>A0A183HQ74</accession>
<dbReference type="WBParaSite" id="OFLC_0000963501-mRNA-1">
    <property type="protein sequence ID" value="OFLC_0000963501-mRNA-1"/>
    <property type="gene ID" value="OFLC_0000963501"/>
</dbReference>